<evidence type="ECO:0000256" key="1">
    <source>
        <dbReference type="ARBA" id="ARBA00022801"/>
    </source>
</evidence>
<gene>
    <name evidence="3" type="ORF">GCM10010994_47060</name>
</gene>
<keyword evidence="1" id="KW-0378">Hydrolase</keyword>
<reference evidence="3" key="2">
    <citation type="submission" date="2020-09" db="EMBL/GenBank/DDBJ databases">
        <authorList>
            <person name="Sun Q."/>
            <person name="Zhou Y."/>
        </authorList>
    </citation>
    <scope>NUCLEOTIDE SEQUENCE</scope>
    <source>
        <strain evidence="3">CGMCC 1.12919</strain>
    </source>
</reference>
<dbReference type="Gene3D" id="3.40.50.850">
    <property type="entry name" value="Isochorismatase-like"/>
    <property type="match status" value="1"/>
</dbReference>
<proteinExistence type="predicted"/>
<dbReference type="CDD" id="cd00431">
    <property type="entry name" value="cysteine_hydrolases"/>
    <property type="match status" value="1"/>
</dbReference>
<keyword evidence="4" id="KW-1185">Reference proteome</keyword>
<evidence type="ECO:0000313" key="3">
    <source>
        <dbReference type="EMBL" id="GGC83752.1"/>
    </source>
</evidence>
<dbReference type="SUPFAM" id="SSF52499">
    <property type="entry name" value="Isochorismatase-like hydrolases"/>
    <property type="match status" value="1"/>
</dbReference>
<dbReference type="InterPro" id="IPR036380">
    <property type="entry name" value="Isochorismatase-like_sf"/>
</dbReference>
<protein>
    <recommendedName>
        <fullName evidence="2">Isochorismatase-like domain-containing protein</fullName>
    </recommendedName>
</protein>
<dbReference type="InterPro" id="IPR000868">
    <property type="entry name" value="Isochorismatase-like_dom"/>
</dbReference>
<dbReference type="EMBL" id="BMGG01000009">
    <property type="protein sequence ID" value="GGC83752.1"/>
    <property type="molecule type" value="Genomic_DNA"/>
</dbReference>
<dbReference type="RefSeq" id="WP_188611620.1">
    <property type="nucleotide sequence ID" value="NZ_BMGG01000009.1"/>
</dbReference>
<feature type="domain" description="Isochorismatase-like" evidence="2">
    <location>
        <begin position="15"/>
        <end position="186"/>
    </location>
</feature>
<reference evidence="3" key="1">
    <citation type="journal article" date="2014" name="Int. J. Syst. Evol. Microbiol.">
        <title>Complete genome sequence of Corynebacterium casei LMG S-19264T (=DSM 44701T), isolated from a smear-ripened cheese.</title>
        <authorList>
            <consortium name="US DOE Joint Genome Institute (JGI-PGF)"/>
            <person name="Walter F."/>
            <person name="Albersmeier A."/>
            <person name="Kalinowski J."/>
            <person name="Ruckert C."/>
        </authorList>
    </citation>
    <scope>NUCLEOTIDE SEQUENCE</scope>
    <source>
        <strain evidence="3">CGMCC 1.12919</strain>
    </source>
</reference>
<dbReference type="Pfam" id="PF00857">
    <property type="entry name" value="Isochorismatase"/>
    <property type="match status" value="1"/>
</dbReference>
<dbReference type="PANTHER" id="PTHR43540:SF6">
    <property type="entry name" value="ISOCHORISMATASE-LIKE DOMAIN-CONTAINING PROTEIN"/>
    <property type="match status" value="1"/>
</dbReference>
<accession>A0A916UQU8</accession>
<sequence>MREETSLLAPLDERTVHVCVDMQRLFAQGTDWAMPWFERVLPNVQRIVGAWPRRTLFTRFVPARAPGDGHGTWRRYYERWPSMTRERLADGMIDVVPELGELAPAAPIVDKAVYSPWLTGRLDALLRDRSADTVVITGGETDVCVLATVLGAVDHGYRVVIVTDALCSSSDETHDAMMTLYHNRYSQQVEAATTEQVLEGWLPKQP</sequence>
<evidence type="ECO:0000313" key="4">
    <source>
        <dbReference type="Proteomes" id="UP000637002"/>
    </source>
</evidence>
<organism evidence="3 4">
    <name type="scientific">Chelatococcus reniformis</name>
    <dbReference type="NCBI Taxonomy" id="1494448"/>
    <lineage>
        <taxon>Bacteria</taxon>
        <taxon>Pseudomonadati</taxon>
        <taxon>Pseudomonadota</taxon>
        <taxon>Alphaproteobacteria</taxon>
        <taxon>Hyphomicrobiales</taxon>
        <taxon>Chelatococcaceae</taxon>
        <taxon>Chelatococcus</taxon>
    </lineage>
</organism>
<dbReference type="Proteomes" id="UP000637002">
    <property type="component" value="Unassembled WGS sequence"/>
</dbReference>
<dbReference type="AlphaFoldDB" id="A0A916UQU8"/>
<dbReference type="InterPro" id="IPR050272">
    <property type="entry name" value="Isochorismatase-like_hydrls"/>
</dbReference>
<dbReference type="GO" id="GO:0016787">
    <property type="term" value="F:hydrolase activity"/>
    <property type="evidence" value="ECO:0007669"/>
    <property type="project" value="UniProtKB-KW"/>
</dbReference>
<name>A0A916UQU8_9HYPH</name>
<comment type="caution">
    <text evidence="3">The sequence shown here is derived from an EMBL/GenBank/DDBJ whole genome shotgun (WGS) entry which is preliminary data.</text>
</comment>
<dbReference type="PANTHER" id="PTHR43540">
    <property type="entry name" value="PEROXYUREIDOACRYLATE/UREIDOACRYLATE AMIDOHYDROLASE-RELATED"/>
    <property type="match status" value="1"/>
</dbReference>
<evidence type="ECO:0000259" key="2">
    <source>
        <dbReference type="Pfam" id="PF00857"/>
    </source>
</evidence>